<dbReference type="PROSITE" id="PS50089">
    <property type="entry name" value="ZF_RING_2"/>
    <property type="match status" value="1"/>
</dbReference>
<evidence type="ECO:0000256" key="7">
    <source>
        <dbReference type="ARBA" id="ARBA00023136"/>
    </source>
</evidence>
<feature type="compositionally biased region" description="Low complexity" evidence="9">
    <location>
        <begin position="1"/>
        <end position="13"/>
    </location>
</feature>
<evidence type="ECO:0000256" key="8">
    <source>
        <dbReference type="PROSITE-ProRule" id="PRU00175"/>
    </source>
</evidence>
<sequence length="508" mass="54520">MGAGSSCAAGAPSSRRRPRIGLGGCFGGGSSAGGGGGGLAAAASSSSSTSSSSRARQVETLRAERELAGLDFRPSLSAKDLRHTSEPDPRVHPSSSTISHHLRFNHLDCRENKEDALGVTSGLESSSGKDAMIRGNAEITMGRELVVEHAPRNVHTDTVCITEVGGSVSQSDFHSSLMSTERIMSDLEDAQIALHRNPSAAVPASERSDISLTSLTPVSPATSTASSVIGESIADATPSRTDVPVVSESIGQIGGSTLHDDMISIFSNDGLGHSRDSSSSESRRNHRMVIWDALSRRGSRGYLDSDTDDLGSRWLDLGDDLFGDEVEEARFFHRRRHGSVRVNQYSRSRIREHRRAIFDSGNGQSTAACPLGIHQIGRCTCDSFLVAEESSARASVSRIVMLTEALFEVLDEIHRQSSSLSLSMVSVQAPESVVNALPCKSYKKLVTAQCSADLEQCHICLTEYEDGDQIRTLPCKHEFHLQCVDKWLKEVHRVCPLCRGDVCEGGAS</sequence>
<evidence type="ECO:0000256" key="3">
    <source>
        <dbReference type="ARBA" id="ARBA00022723"/>
    </source>
</evidence>
<dbReference type="AlphaFoldDB" id="A0AAD8RGX6"/>
<dbReference type="EMBL" id="JAUUTY010000006">
    <property type="protein sequence ID" value="KAK1620737.1"/>
    <property type="molecule type" value="Genomic_DNA"/>
</dbReference>
<dbReference type="Pfam" id="PF13639">
    <property type="entry name" value="zf-RING_2"/>
    <property type="match status" value="1"/>
</dbReference>
<dbReference type="InterPro" id="IPR001841">
    <property type="entry name" value="Znf_RING"/>
</dbReference>
<evidence type="ECO:0000259" key="10">
    <source>
        <dbReference type="PROSITE" id="PS50089"/>
    </source>
</evidence>
<keyword evidence="6" id="KW-1133">Transmembrane helix</keyword>
<reference evidence="11" key="1">
    <citation type="submission" date="2023-07" db="EMBL/GenBank/DDBJ databases">
        <title>A chromosome-level genome assembly of Lolium multiflorum.</title>
        <authorList>
            <person name="Chen Y."/>
            <person name="Copetti D."/>
            <person name="Kolliker R."/>
            <person name="Studer B."/>
        </authorList>
    </citation>
    <scope>NUCLEOTIDE SEQUENCE</scope>
    <source>
        <strain evidence="11">02402/16</strain>
        <tissue evidence="11">Leaf</tissue>
    </source>
</reference>
<dbReference type="Gene3D" id="3.30.40.10">
    <property type="entry name" value="Zinc/RING finger domain, C3HC4 (zinc finger)"/>
    <property type="match status" value="1"/>
</dbReference>
<dbReference type="GO" id="GO:0016020">
    <property type="term" value="C:membrane"/>
    <property type="evidence" value="ECO:0007669"/>
    <property type="project" value="UniProtKB-SubCell"/>
</dbReference>
<dbReference type="SMART" id="SM00184">
    <property type="entry name" value="RING"/>
    <property type="match status" value="1"/>
</dbReference>
<evidence type="ECO:0000313" key="11">
    <source>
        <dbReference type="EMBL" id="KAK1620737.1"/>
    </source>
</evidence>
<keyword evidence="5" id="KW-0862">Zinc</keyword>
<feature type="compositionally biased region" description="Low complexity" evidence="9">
    <location>
        <begin position="40"/>
        <end position="53"/>
    </location>
</feature>
<dbReference type="PANTHER" id="PTHR47168:SF1">
    <property type="entry name" value="OS02G0798600 PROTEIN"/>
    <property type="match status" value="1"/>
</dbReference>
<feature type="region of interest" description="Disordered" evidence="9">
    <location>
        <begin position="74"/>
        <end position="99"/>
    </location>
</feature>
<feature type="compositionally biased region" description="Basic and acidic residues" evidence="9">
    <location>
        <begin position="79"/>
        <end position="91"/>
    </location>
</feature>
<dbReference type="InterPro" id="IPR013083">
    <property type="entry name" value="Znf_RING/FYVE/PHD"/>
</dbReference>
<evidence type="ECO:0000256" key="5">
    <source>
        <dbReference type="ARBA" id="ARBA00022833"/>
    </source>
</evidence>
<keyword evidence="4 8" id="KW-0863">Zinc-finger</keyword>
<dbReference type="Proteomes" id="UP001231189">
    <property type="component" value="Unassembled WGS sequence"/>
</dbReference>
<keyword evidence="12" id="KW-1185">Reference proteome</keyword>
<dbReference type="GO" id="GO:0008270">
    <property type="term" value="F:zinc ion binding"/>
    <property type="evidence" value="ECO:0007669"/>
    <property type="project" value="UniProtKB-KW"/>
</dbReference>
<evidence type="ECO:0000256" key="9">
    <source>
        <dbReference type="SAM" id="MobiDB-lite"/>
    </source>
</evidence>
<comment type="caution">
    <text evidence="11">The sequence shown here is derived from an EMBL/GenBank/DDBJ whole genome shotgun (WGS) entry which is preliminary data.</text>
</comment>
<evidence type="ECO:0000256" key="4">
    <source>
        <dbReference type="ARBA" id="ARBA00022771"/>
    </source>
</evidence>
<keyword evidence="7" id="KW-0472">Membrane</keyword>
<evidence type="ECO:0000256" key="2">
    <source>
        <dbReference type="ARBA" id="ARBA00022692"/>
    </source>
</evidence>
<evidence type="ECO:0000313" key="12">
    <source>
        <dbReference type="Proteomes" id="UP001231189"/>
    </source>
</evidence>
<dbReference type="PANTHER" id="PTHR47168">
    <property type="entry name" value="RING ZINC FINGER DOMAIN SUPERFAMILY PROTEIN-RELATED"/>
    <property type="match status" value="1"/>
</dbReference>
<proteinExistence type="predicted"/>
<dbReference type="SUPFAM" id="SSF57850">
    <property type="entry name" value="RING/U-box"/>
    <property type="match status" value="1"/>
</dbReference>
<name>A0AAD8RGX6_LOLMU</name>
<evidence type="ECO:0000256" key="1">
    <source>
        <dbReference type="ARBA" id="ARBA00004167"/>
    </source>
</evidence>
<accession>A0AAD8RGX6</accession>
<protein>
    <recommendedName>
        <fullName evidence="10">RING-type domain-containing protein</fullName>
    </recommendedName>
</protein>
<keyword evidence="3" id="KW-0479">Metal-binding</keyword>
<keyword evidence="2" id="KW-0812">Transmembrane</keyword>
<feature type="domain" description="RING-type" evidence="10">
    <location>
        <begin position="457"/>
        <end position="499"/>
    </location>
</feature>
<feature type="compositionally biased region" description="Gly residues" evidence="9">
    <location>
        <begin position="21"/>
        <end position="39"/>
    </location>
</feature>
<feature type="region of interest" description="Disordered" evidence="9">
    <location>
        <begin position="220"/>
        <end position="241"/>
    </location>
</feature>
<dbReference type="FunFam" id="3.30.40.10:FF:000388">
    <property type="entry name" value="Putative RING zinc finger domain superfamily protein"/>
    <property type="match status" value="1"/>
</dbReference>
<comment type="subcellular location">
    <subcellularLocation>
        <location evidence="1">Membrane</location>
        <topology evidence="1">Single-pass membrane protein</topology>
    </subcellularLocation>
</comment>
<dbReference type="InterPro" id="IPR051653">
    <property type="entry name" value="E3_ligase_sorting_rcpt"/>
</dbReference>
<gene>
    <name evidence="11" type="ORF">QYE76_026254</name>
</gene>
<organism evidence="11 12">
    <name type="scientific">Lolium multiflorum</name>
    <name type="common">Italian ryegrass</name>
    <name type="synonym">Lolium perenne subsp. multiflorum</name>
    <dbReference type="NCBI Taxonomy" id="4521"/>
    <lineage>
        <taxon>Eukaryota</taxon>
        <taxon>Viridiplantae</taxon>
        <taxon>Streptophyta</taxon>
        <taxon>Embryophyta</taxon>
        <taxon>Tracheophyta</taxon>
        <taxon>Spermatophyta</taxon>
        <taxon>Magnoliopsida</taxon>
        <taxon>Liliopsida</taxon>
        <taxon>Poales</taxon>
        <taxon>Poaceae</taxon>
        <taxon>BOP clade</taxon>
        <taxon>Pooideae</taxon>
        <taxon>Poodae</taxon>
        <taxon>Poeae</taxon>
        <taxon>Poeae Chloroplast Group 2 (Poeae type)</taxon>
        <taxon>Loliodinae</taxon>
        <taxon>Loliinae</taxon>
        <taxon>Lolium</taxon>
    </lineage>
</organism>
<feature type="region of interest" description="Disordered" evidence="9">
    <location>
        <begin position="1"/>
        <end position="59"/>
    </location>
</feature>
<evidence type="ECO:0000256" key="6">
    <source>
        <dbReference type="ARBA" id="ARBA00022989"/>
    </source>
</evidence>